<dbReference type="InterPro" id="IPR026369">
    <property type="entry name" value="CxxC_20_CxxC"/>
</dbReference>
<keyword evidence="1" id="KW-1133">Transmembrane helix</keyword>
<gene>
    <name evidence="2" type="ORF">GKZ89_07915</name>
</gene>
<comment type="caution">
    <text evidence="2">The sequence shown here is derived from an EMBL/GenBank/DDBJ whole genome shotgun (WGS) entry which is preliminary data.</text>
</comment>
<evidence type="ECO:0000313" key="2">
    <source>
        <dbReference type="EMBL" id="MTH53339.1"/>
    </source>
</evidence>
<dbReference type="AlphaFoldDB" id="A0A7X2V4Q5"/>
<sequence length="117" mass="13561">MQECGLIKPVWENQFIRLDVIVLQKCGKCHAYFSWSKVYKSFWKNYEPITCNECGTAHRITILSRLIFVFFTILPMLTFGYFLSPFSNRIVTLGIAIFIFACGSLLAPFLVTYNRSL</sequence>
<proteinExistence type="predicted"/>
<keyword evidence="1" id="KW-0472">Membrane</keyword>
<reference evidence="2 3" key="1">
    <citation type="journal article" date="2017" name="Int. J. Syst. Evol. Microbiol.">
        <title>Bacillus mangrovi sp. nov., isolated from a sediment sample from a mangrove forest.</title>
        <authorList>
            <person name="Gupta V."/>
            <person name="Singh P.K."/>
            <person name="Korpole S."/>
            <person name="Tanuku N.R.S."/>
            <person name="Pinnaka A.K."/>
        </authorList>
    </citation>
    <scope>NUCLEOTIDE SEQUENCE [LARGE SCALE GENOMIC DNA]</scope>
    <source>
        <strain evidence="2 3">KCTC 33872</strain>
    </source>
</reference>
<dbReference type="NCBIfam" id="TIGR04104">
    <property type="entry name" value="cxxc_20_cxxc"/>
    <property type="match status" value="1"/>
</dbReference>
<protein>
    <recommendedName>
        <fullName evidence="4">Cxxc_20_cxxc protein</fullName>
    </recommendedName>
</protein>
<organism evidence="2 3">
    <name type="scientific">Metabacillus mangrovi</name>
    <dbReference type="NCBI Taxonomy" id="1491830"/>
    <lineage>
        <taxon>Bacteria</taxon>
        <taxon>Bacillati</taxon>
        <taxon>Bacillota</taxon>
        <taxon>Bacilli</taxon>
        <taxon>Bacillales</taxon>
        <taxon>Bacillaceae</taxon>
        <taxon>Metabacillus</taxon>
    </lineage>
</organism>
<feature type="transmembrane region" description="Helical" evidence="1">
    <location>
        <begin position="90"/>
        <end position="111"/>
    </location>
</feature>
<name>A0A7X2V4Q5_9BACI</name>
<dbReference type="EMBL" id="WMIB01000005">
    <property type="protein sequence ID" value="MTH53339.1"/>
    <property type="molecule type" value="Genomic_DNA"/>
</dbReference>
<evidence type="ECO:0000256" key="1">
    <source>
        <dbReference type="SAM" id="Phobius"/>
    </source>
</evidence>
<keyword evidence="3" id="KW-1185">Reference proteome</keyword>
<evidence type="ECO:0008006" key="4">
    <source>
        <dbReference type="Google" id="ProtNLM"/>
    </source>
</evidence>
<feature type="transmembrane region" description="Helical" evidence="1">
    <location>
        <begin position="66"/>
        <end position="84"/>
    </location>
</feature>
<accession>A0A7X2V4Q5</accession>
<dbReference type="Proteomes" id="UP000434639">
    <property type="component" value="Unassembled WGS sequence"/>
</dbReference>
<keyword evidence="1" id="KW-0812">Transmembrane</keyword>
<evidence type="ECO:0000313" key="3">
    <source>
        <dbReference type="Proteomes" id="UP000434639"/>
    </source>
</evidence>